<reference evidence="5 6" key="1">
    <citation type="submission" date="2020-08" db="EMBL/GenBank/DDBJ databases">
        <title>Functional genomics of gut bacteria from endangered species of beetles.</title>
        <authorList>
            <person name="Carlos-Shanley C."/>
        </authorList>
    </citation>
    <scope>NUCLEOTIDE SEQUENCE [LARGE SCALE GENOMIC DNA]</scope>
    <source>
        <strain evidence="5 6">S00239</strain>
    </source>
</reference>
<dbReference type="Gene3D" id="3.40.50.2300">
    <property type="match status" value="2"/>
</dbReference>
<dbReference type="Pfam" id="PF13458">
    <property type="entry name" value="Peripla_BP_6"/>
    <property type="match status" value="1"/>
</dbReference>
<evidence type="ECO:0000259" key="4">
    <source>
        <dbReference type="Pfam" id="PF13458"/>
    </source>
</evidence>
<sequence>MKLKNLTKKSLLVLALGASLVAAARADINVGVTVSATGPAASLGIPEKNTIGLMPSTIAGQKINYIVLDDASDTTAAVSNTRKLISEHKVDVVIGSTVTPNSLAMIDAVVEGSTPMISMAASARIVEPVDNKKRWVFKTPQNDIMMALAIVQHMAAAGVKTAGFIGFADAYGEGWFAEFSKIAAIKGVQIAASERYNRTDTSVTGQVLKVLAAKPDAVLIGGSGTPAVLPQKTLKERGYTGKFYQTHGVANNDFLRVGGKDVEGTFLPAGPVLVATQLPADHPARKSALDYTAKYEAAFGKGNVSTFGGHAWDAGLLLQAAVPVALKKAQPGTPAFRAALRDALEGVKELPGAHGVFTMSPTDHLGLDQRARVMVKIEKGAWKFQP</sequence>
<comment type="caution">
    <text evidence="5">The sequence shown here is derived from an EMBL/GenBank/DDBJ whole genome shotgun (WGS) entry which is preliminary data.</text>
</comment>
<dbReference type="InterPro" id="IPR028081">
    <property type="entry name" value="Leu-bd"/>
</dbReference>
<evidence type="ECO:0000256" key="1">
    <source>
        <dbReference type="ARBA" id="ARBA00010062"/>
    </source>
</evidence>
<keyword evidence="2 3" id="KW-0732">Signal</keyword>
<dbReference type="Proteomes" id="UP000562027">
    <property type="component" value="Unassembled WGS sequence"/>
</dbReference>
<evidence type="ECO:0000256" key="2">
    <source>
        <dbReference type="ARBA" id="ARBA00022729"/>
    </source>
</evidence>
<dbReference type="InterPro" id="IPR028082">
    <property type="entry name" value="Peripla_BP_I"/>
</dbReference>
<name>A0A840L585_9BURK</name>
<accession>A0A840L585</accession>
<gene>
    <name evidence="5" type="ORF">HNP55_000488</name>
</gene>
<proteinExistence type="inferred from homology"/>
<dbReference type="CDD" id="cd06333">
    <property type="entry name" value="PBP1_ABC_RPA1789-like"/>
    <property type="match status" value="1"/>
</dbReference>
<comment type="similarity">
    <text evidence="1">Belongs to the leucine-binding protein family.</text>
</comment>
<protein>
    <submittedName>
        <fullName evidence="5">Branched-chain amino acid transport system substrate-binding protein</fullName>
    </submittedName>
</protein>
<dbReference type="PANTHER" id="PTHR30483:SF38">
    <property type="entry name" value="BLR7848 PROTEIN"/>
    <property type="match status" value="1"/>
</dbReference>
<dbReference type="SUPFAM" id="SSF53822">
    <property type="entry name" value="Periplasmic binding protein-like I"/>
    <property type="match status" value="1"/>
</dbReference>
<dbReference type="PANTHER" id="PTHR30483">
    <property type="entry name" value="LEUCINE-SPECIFIC-BINDING PROTEIN"/>
    <property type="match status" value="1"/>
</dbReference>
<evidence type="ECO:0000256" key="3">
    <source>
        <dbReference type="SAM" id="SignalP"/>
    </source>
</evidence>
<dbReference type="InterPro" id="IPR051010">
    <property type="entry name" value="BCAA_transport"/>
</dbReference>
<feature type="signal peptide" evidence="3">
    <location>
        <begin position="1"/>
        <end position="26"/>
    </location>
</feature>
<evidence type="ECO:0000313" key="6">
    <source>
        <dbReference type="Proteomes" id="UP000562027"/>
    </source>
</evidence>
<feature type="chain" id="PRO_5032390279" evidence="3">
    <location>
        <begin position="27"/>
        <end position="386"/>
    </location>
</feature>
<feature type="domain" description="Leucine-binding protein" evidence="4">
    <location>
        <begin position="28"/>
        <end position="374"/>
    </location>
</feature>
<dbReference type="AlphaFoldDB" id="A0A840L585"/>
<keyword evidence="6" id="KW-1185">Reference proteome</keyword>
<evidence type="ECO:0000313" key="5">
    <source>
        <dbReference type="EMBL" id="MBB4841993.1"/>
    </source>
</evidence>
<organism evidence="5 6">
    <name type="scientific">Roseateles oligotrophus</name>
    <dbReference type="NCBI Taxonomy" id="1769250"/>
    <lineage>
        <taxon>Bacteria</taxon>
        <taxon>Pseudomonadati</taxon>
        <taxon>Pseudomonadota</taxon>
        <taxon>Betaproteobacteria</taxon>
        <taxon>Burkholderiales</taxon>
        <taxon>Sphaerotilaceae</taxon>
        <taxon>Roseateles</taxon>
    </lineage>
</organism>
<dbReference type="EMBL" id="JACHLP010000001">
    <property type="protein sequence ID" value="MBB4841993.1"/>
    <property type="molecule type" value="Genomic_DNA"/>
</dbReference>
<dbReference type="RefSeq" id="WP_184295826.1">
    <property type="nucleotide sequence ID" value="NZ_JACHLP010000001.1"/>
</dbReference>